<evidence type="ECO:0000256" key="3">
    <source>
        <dbReference type="ARBA" id="ARBA00023274"/>
    </source>
</evidence>
<keyword evidence="2 5" id="KW-0689">Ribosomal protein</keyword>
<dbReference type="EMBL" id="BIMN01000002">
    <property type="protein sequence ID" value="GCE63448.1"/>
    <property type="molecule type" value="Genomic_DNA"/>
</dbReference>
<keyword evidence="3" id="KW-0687">Ribonucleoprotein</keyword>
<dbReference type="RefSeq" id="WP_216083509.1">
    <property type="nucleotide sequence ID" value="NZ_CACTIB010000031.1"/>
</dbReference>
<sequence length="55" mass="6685">MRIKVNDNDVDAALKECRKHFSEIKRKTIRGSYYLRPGLRLREKRKAAAMKRRFY</sequence>
<dbReference type="GO" id="GO:0005840">
    <property type="term" value="C:ribosome"/>
    <property type="evidence" value="ECO:0007669"/>
    <property type="project" value="UniProtKB-KW"/>
</dbReference>
<protein>
    <recommendedName>
        <fullName evidence="4">Small ribosomal subunit protein bS21</fullName>
    </recommendedName>
</protein>
<dbReference type="GO" id="GO:1990904">
    <property type="term" value="C:ribonucleoprotein complex"/>
    <property type="evidence" value="ECO:0007669"/>
    <property type="project" value="UniProtKB-KW"/>
</dbReference>
<evidence type="ECO:0000256" key="4">
    <source>
        <dbReference type="ARBA" id="ARBA00035135"/>
    </source>
</evidence>
<evidence type="ECO:0000313" key="5">
    <source>
        <dbReference type="EMBL" id="GCE63448.1"/>
    </source>
</evidence>
<dbReference type="GO" id="GO:0006412">
    <property type="term" value="P:translation"/>
    <property type="evidence" value="ECO:0007669"/>
    <property type="project" value="InterPro"/>
</dbReference>
<reference evidence="5 6" key="1">
    <citation type="submission" date="2019-01" db="EMBL/GenBank/DDBJ databases">
        <title>Draft genome sequences of Candidatus Mycoplasma haemohominis SWG34-3 identified from a patient with pyrexia, anemia and liver dysfunction.</title>
        <authorList>
            <person name="Sekizuka T."/>
            <person name="Hattori N."/>
            <person name="Katano H."/>
            <person name="Takuma T."/>
            <person name="Ito T."/>
            <person name="Arai N."/>
            <person name="Yanai R."/>
            <person name="Ishii S."/>
            <person name="Miura Y."/>
            <person name="Tokunaga T."/>
            <person name="Watanabe H."/>
            <person name="Nomura N."/>
            <person name="Eguchi J."/>
            <person name="Arai T."/>
            <person name="Hasegawa H."/>
            <person name="Nakamaki T."/>
            <person name="Wakita T."/>
            <person name="Niki Y."/>
            <person name="Kuroda M."/>
        </authorList>
    </citation>
    <scope>NUCLEOTIDE SEQUENCE [LARGE SCALE GENOMIC DNA]</scope>
    <source>
        <strain evidence="5">SWG34-3</strain>
    </source>
</reference>
<name>A0A478FPP6_9MOLU</name>
<comment type="caution">
    <text evidence="5">The sequence shown here is derived from an EMBL/GenBank/DDBJ whole genome shotgun (WGS) entry which is preliminary data.</text>
</comment>
<dbReference type="InterPro" id="IPR001911">
    <property type="entry name" value="Ribosomal_bS21"/>
</dbReference>
<evidence type="ECO:0000256" key="1">
    <source>
        <dbReference type="ARBA" id="ARBA00006640"/>
    </source>
</evidence>
<organism evidence="5 6">
    <name type="scientific">Candidatus Mycoplasma haematohominis</name>
    <dbReference type="NCBI Taxonomy" id="1494318"/>
    <lineage>
        <taxon>Bacteria</taxon>
        <taxon>Bacillati</taxon>
        <taxon>Mycoplasmatota</taxon>
        <taxon>Mollicutes</taxon>
        <taxon>Mycoplasmataceae</taxon>
        <taxon>Mycoplasma</taxon>
    </lineage>
</organism>
<dbReference type="AlphaFoldDB" id="A0A478FPP6"/>
<gene>
    <name evidence="5" type="primary">rpsU</name>
    <name evidence="5" type="ORF">MHSWG343_04450</name>
</gene>
<dbReference type="GO" id="GO:0003735">
    <property type="term" value="F:structural constituent of ribosome"/>
    <property type="evidence" value="ECO:0007669"/>
    <property type="project" value="InterPro"/>
</dbReference>
<comment type="similarity">
    <text evidence="1">Belongs to the bacterial ribosomal protein bS21 family.</text>
</comment>
<dbReference type="NCBIfam" id="TIGR00030">
    <property type="entry name" value="S21p"/>
    <property type="match status" value="1"/>
</dbReference>
<evidence type="ECO:0000313" key="6">
    <source>
        <dbReference type="Proteomes" id="UP000324831"/>
    </source>
</evidence>
<accession>A0A478FPP6</accession>
<proteinExistence type="inferred from homology"/>
<evidence type="ECO:0000256" key="2">
    <source>
        <dbReference type="ARBA" id="ARBA00022980"/>
    </source>
</evidence>
<dbReference type="Proteomes" id="UP000324831">
    <property type="component" value="Unassembled WGS sequence"/>
</dbReference>